<dbReference type="RefSeq" id="XP_035687006.1">
    <property type="nucleotide sequence ID" value="XM_035831113.1"/>
</dbReference>
<evidence type="ECO:0000313" key="2">
    <source>
        <dbReference type="RefSeq" id="XP_035687006.1"/>
    </source>
</evidence>
<sequence length="109" mass="12756">MSWQLTALVWQGNLELSTVPENWERSAAMWLHCCSQWRPPGLFRKNGRHAPAERPCGTNITKIRLIHKGLRTWTFRTLNMESRSRRRAGSRSVMCHHSVKKRPLLLSHN</sequence>
<accession>A0A9J7N0M8</accession>
<reference evidence="2" key="2">
    <citation type="submission" date="2025-08" db="UniProtKB">
        <authorList>
            <consortium name="RefSeq"/>
        </authorList>
    </citation>
    <scope>IDENTIFICATION</scope>
    <source>
        <strain evidence="2">S238N-H82</strain>
        <tissue evidence="2">Testes</tissue>
    </source>
</reference>
<keyword evidence="1" id="KW-1185">Reference proteome</keyword>
<name>A0A9J7N0M8_BRAFL</name>
<reference evidence="1" key="1">
    <citation type="journal article" date="2020" name="Nat. Ecol. Evol.">
        <title>Deeply conserved synteny resolves early events in vertebrate evolution.</title>
        <authorList>
            <person name="Simakov O."/>
            <person name="Marletaz F."/>
            <person name="Yue J.X."/>
            <person name="O'Connell B."/>
            <person name="Jenkins J."/>
            <person name="Brandt A."/>
            <person name="Calef R."/>
            <person name="Tung C.H."/>
            <person name="Huang T.K."/>
            <person name="Schmutz J."/>
            <person name="Satoh N."/>
            <person name="Yu J.K."/>
            <person name="Putnam N.H."/>
            <person name="Green R.E."/>
            <person name="Rokhsar D.S."/>
        </authorList>
    </citation>
    <scope>NUCLEOTIDE SEQUENCE [LARGE SCALE GENOMIC DNA]</scope>
    <source>
        <strain evidence="1">S238N-H82</strain>
    </source>
</reference>
<dbReference type="AlphaFoldDB" id="A0A9J7N0M8"/>
<protein>
    <submittedName>
        <fullName evidence="2">Uncharacterized protein LOC118423113 isoform X4</fullName>
    </submittedName>
</protein>
<organism evidence="1 2">
    <name type="scientific">Branchiostoma floridae</name>
    <name type="common">Florida lancelet</name>
    <name type="synonym">Amphioxus</name>
    <dbReference type="NCBI Taxonomy" id="7739"/>
    <lineage>
        <taxon>Eukaryota</taxon>
        <taxon>Metazoa</taxon>
        <taxon>Chordata</taxon>
        <taxon>Cephalochordata</taxon>
        <taxon>Leptocardii</taxon>
        <taxon>Amphioxiformes</taxon>
        <taxon>Branchiostomatidae</taxon>
        <taxon>Branchiostoma</taxon>
    </lineage>
</organism>
<proteinExistence type="predicted"/>
<evidence type="ECO:0000313" key="1">
    <source>
        <dbReference type="Proteomes" id="UP000001554"/>
    </source>
</evidence>
<dbReference type="Proteomes" id="UP000001554">
    <property type="component" value="Chromosome 9"/>
</dbReference>
<gene>
    <name evidence="2" type="primary">LOC118423113</name>
</gene>
<dbReference type="GeneID" id="118423113"/>